<dbReference type="Proteomes" id="UP000308600">
    <property type="component" value="Unassembled WGS sequence"/>
</dbReference>
<gene>
    <name evidence="1" type="ORF">BDN72DRAFT_962289</name>
</gene>
<proteinExistence type="predicted"/>
<accession>A0ACD3AJ83</accession>
<evidence type="ECO:0000313" key="1">
    <source>
        <dbReference type="EMBL" id="TFK65730.1"/>
    </source>
</evidence>
<protein>
    <submittedName>
        <fullName evidence="1">Uncharacterized protein</fullName>
    </submittedName>
</protein>
<dbReference type="EMBL" id="ML208427">
    <property type="protein sequence ID" value="TFK65730.1"/>
    <property type="molecule type" value="Genomic_DNA"/>
</dbReference>
<reference evidence="1 2" key="1">
    <citation type="journal article" date="2019" name="Nat. Ecol. Evol.">
        <title>Megaphylogeny resolves global patterns of mushroom evolution.</title>
        <authorList>
            <person name="Varga T."/>
            <person name="Krizsan K."/>
            <person name="Foldi C."/>
            <person name="Dima B."/>
            <person name="Sanchez-Garcia M."/>
            <person name="Sanchez-Ramirez S."/>
            <person name="Szollosi G.J."/>
            <person name="Szarkandi J.G."/>
            <person name="Papp V."/>
            <person name="Albert L."/>
            <person name="Andreopoulos W."/>
            <person name="Angelini C."/>
            <person name="Antonin V."/>
            <person name="Barry K.W."/>
            <person name="Bougher N.L."/>
            <person name="Buchanan P."/>
            <person name="Buyck B."/>
            <person name="Bense V."/>
            <person name="Catcheside P."/>
            <person name="Chovatia M."/>
            <person name="Cooper J."/>
            <person name="Damon W."/>
            <person name="Desjardin D."/>
            <person name="Finy P."/>
            <person name="Geml J."/>
            <person name="Haridas S."/>
            <person name="Hughes K."/>
            <person name="Justo A."/>
            <person name="Karasinski D."/>
            <person name="Kautmanova I."/>
            <person name="Kiss B."/>
            <person name="Kocsube S."/>
            <person name="Kotiranta H."/>
            <person name="LaButti K.M."/>
            <person name="Lechner B.E."/>
            <person name="Liimatainen K."/>
            <person name="Lipzen A."/>
            <person name="Lukacs Z."/>
            <person name="Mihaltcheva S."/>
            <person name="Morgado L.N."/>
            <person name="Niskanen T."/>
            <person name="Noordeloos M.E."/>
            <person name="Ohm R.A."/>
            <person name="Ortiz-Santana B."/>
            <person name="Ovrebo C."/>
            <person name="Racz N."/>
            <person name="Riley R."/>
            <person name="Savchenko A."/>
            <person name="Shiryaev A."/>
            <person name="Soop K."/>
            <person name="Spirin V."/>
            <person name="Szebenyi C."/>
            <person name="Tomsovsky M."/>
            <person name="Tulloss R.E."/>
            <person name="Uehling J."/>
            <person name="Grigoriev I.V."/>
            <person name="Vagvolgyi C."/>
            <person name="Papp T."/>
            <person name="Martin F.M."/>
            <person name="Miettinen O."/>
            <person name="Hibbett D.S."/>
            <person name="Nagy L.G."/>
        </authorList>
    </citation>
    <scope>NUCLEOTIDE SEQUENCE [LARGE SCALE GENOMIC DNA]</scope>
    <source>
        <strain evidence="1 2">NL-1719</strain>
    </source>
</reference>
<name>A0ACD3AJ83_9AGAR</name>
<evidence type="ECO:0000313" key="2">
    <source>
        <dbReference type="Proteomes" id="UP000308600"/>
    </source>
</evidence>
<keyword evidence="2" id="KW-1185">Reference proteome</keyword>
<organism evidence="1 2">
    <name type="scientific">Pluteus cervinus</name>
    <dbReference type="NCBI Taxonomy" id="181527"/>
    <lineage>
        <taxon>Eukaryota</taxon>
        <taxon>Fungi</taxon>
        <taxon>Dikarya</taxon>
        <taxon>Basidiomycota</taxon>
        <taxon>Agaricomycotina</taxon>
        <taxon>Agaricomycetes</taxon>
        <taxon>Agaricomycetidae</taxon>
        <taxon>Agaricales</taxon>
        <taxon>Pluteineae</taxon>
        <taxon>Pluteaceae</taxon>
        <taxon>Pluteus</taxon>
    </lineage>
</organism>
<sequence>MDPPILPPELERIIFLYAYKNKLCNGHDVALVAKRVHEWLSPLLFDVVISHFNRDFPVRTNDLSTYQTYGNYIHHLLLASVGDLDFDQVVNAYVSLCPNLTNLAIWKRNCRIRLDVLTNLNHLTHLSIDVPYLIYSIHPTVSESDPSVSSHDTHGEMEQSRETEQVPQAPPPPMFPNLTHLDAMGTPFDTANANFFSSQLATHFPSLTHIGFLHWTAETPSVLNPILSSLQSLKVLVWWRPGPVLSESTISPPVDDVRIVSLSTNRLKDWEDWARENGVGVWAVADEIVERRRSEQAG</sequence>